<dbReference type="PROSITE" id="PS51257">
    <property type="entry name" value="PROKAR_LIPOPROTEIN"/>
    <property type="match status" value="1"/>
</dbReference>
<dbReference type="Proteomes" id="UP000516656">
    <property type="component" value="Plasmid unnamed1"/>
</dbReference>
<reference evidence="2 6" key="3">
    <citation type="submission" date="2020-09" db="EMBL/GenBank/DDBJ databases">
        <title>Complete, closed and curated genome sequences of Photobacterium damselae subsp. piscicida isolates from Australia indicate localised evolution and additional plasmid-borne pathogenicity mechanisms.</title>
        <authorList>
            <person name="Baseggio L."/>
            <person name="Silayeva O."/>
            <person name="Buller N."/>
            <person name="Landos M."/>
            <person name="Engelstaedter J."/>
            <person name="Barnes A.C."/>
        </authorList>
    </citation>
    <scope>NUCLEOTIDE SEQUENCE [LARGE SCALE GENOMIC DNA]</scope>
    <source>
        <strain evidence="2 6">AS-16-0540-1</strain>
        <plasmid evidence="3 6">unnamed1</plasmid>
        <plasmid evidence="4 6">unnamed2</plasmid>
    </source>
</reference>
<name>A0A1V1VGG3_PHODP</name>
<evidence type="ECO:0000313" key="3">
    <source>
        <dbReference type="EMBL" id="QOD59000.1"/>
    </source>
</evidence>
<dbReference type="AlphaFoldDB" id="A0A1V1VGG3"/>
<proteinExistence type="predicted"/>
<dbReference type="Proteomes" id="UP000218676">
    <property type="component" value="Plasmid p91-197-1"/>
</dbReference>
<dbReference type="EMBL" id="CP061855">
    <property type="protein sequence ID" value="QOD58300.1"/>
    <property type="molecule type" value="Genomic_DNA"/>
</dbReference>
<geneLocation type="plasmid" evidence="4 6">
    <name>unnamed2</name>
</geneLocation>
<accession>A0A1V1VGG3</accession>
<evidence type="ECO:0000313" key="1">
    <source>
        <dbReference type="EMBL" id="BAX56128.1"/>
    </source>
</evidence>
<keyword evidence="1" id="KW-0614">Plasmid</keyword>
<evidence type="ECO:0000313" key="2">
    <source>
        <dbReference type="EMBL" id="QOD58300.1"/>
    </source>
</evidence>
<sequence length="112" mass="12165">MKKYGLGVMLLILVGCGAESHTETAAQKTHAAIAQEKPIAEMSLEEVKAKGTALSEAVYADVSAKTCKVFEAFSEQAAAAKKWDLMDFKWMDLAGETSQHCTNHGFSARRLQ</sequence>
<dbReference type="EMBL" id="CP061856">
    <property type="protein sequence ID" value="QOD59000.1"/>
    <property type="molecule type" value="Genomic_DNA"/>
</dbReference>
<dbReference type="EMBL" id="CP061858">
    <property type="protein sequence ID" value="QOD59105.1"/>
    <property type="molecule type" value="Genomic_DNA"/>
</dbReference>
<dbReference type="Proteomes" id="UP000516656">
    <property type="component" value="Chromosome 2"/>
</dbReference>
<organism evidence="2 6">
    <name type="scientific">Photobacterium damsela subsp. piscicida</name>
    <name type="common">Pasteurella piscicida</name>
    <dbReference type="NCBI Taxonomy" id="38294"/>
    <lineage>
        <taxon>Bacteria</taxon>
        <taxon>Pseudomonadati</taxon>
        <taxon>Pseudomonadota</taxon>
        <taxon>Gammaproteobacteria</taxon>
        <taxon>Vibrionales</taxon>
        <taxon>Vibrionaceae</taxon>
        <taxon>Photobacterium</taxon>
    </lineage>
</organism>
<geneLocation type="plasmid" evidence="1 5">
    <name>p91-197-1</name>
</geneLocation>
<evidence type="ECO:0000313" key="5">
    <source>
        <dbReference type="Proteomes" id="UP000218676"/>
    </source>
</evidence>
<reference evidence="1" key="1">
    <citation type="journal article" date="2017" name="Genome Announc.">
        <title>Whole-Genome Sequence of Photobacterium damselae subsp. piscicida Strain 91-197, Isolated from Hybrid Striped Bass (Morone sp.) in the United States.</title>
        <authorList>
            <person name="Teru Y."/>
            <person name="Hikima J."/>
            <person name="Kono T."/>
            <person name="Sakai M."/>
            <person name="Takano T."/>
            <person name="Hawke J.P."/>
            <person name="Takeyama H."/>
            <person name="Aoki T."/>
        </authorList>
    </citation>
    <scope>NUCLEOTIDE SEQUENCE</scope>
    <source>
        <strain evidence="1">91-197</strain>
        <plasmid evidence="1">p91-197-1</plasmid>
    </source>
</reference>
<reference evidence="5" key="2">
    <citation type="submission" date="2017-05" db="EMBL/GenBank/DDBJ databases">
        <title>Whole genome sequence of fish pathogenic bacteria, Photobacterium damselae subsp. piscicida, strain 91-197, isolated from hybrid striped bass (Morone sp.) in USA.</title>
        <authorList>
            <person name="Teru Y."/>
            <person name="Hikima J."/>
            <person name="Kono T."/>
            <person name="Sakai M."/>
            <person name="Takano T."/>
            <person name="Hawke J.P."/>
            <person name="Takeyama H."/>
            <person name="Aoki T."/>
        </authorList>
    </citation>
    <scope>NUCLEOTIDE SEQUENCE [LARGE SCALE GENOMIC DNA]</scope>
    <source>
        <strain evidence="5">91-197</strain>
        <plasmid evidence="5">p91-197-1</plasmid>
    </source>
</reference>
<evidence type="ECO:0000313" key="4">
    <source>
        <dbReference type="EMBL" id="QOD59105.1"/>
    </source>
</evidence>
<evidence type="ECO:0000313" key="6">
    <source>
        <dbReference type="Proteomes" id="UP000516656"/>
    </source>
</evidence>
<dbReference type="EMBL" id="AP018047">
    <property type="protein sequence ID" value="BAX56128.1"/>
    <property type="molecule type" value="Genomic_DNA"/>
</dbReference>
<dbReference type="RefSeq" id="WP_086959467.1">
    <property type="nucleotide sequence ID" value="NZ_AP018047.1"/>
</dbReference>
<geneLocation type="plasmid" evidence="3 6">
    <name>unnamed1</name>
</geneLocation>
<gene>
    <name evidence="2" type="ORF">IC627_21385</name>
    <name evidence="3" type="ORF">IC627_22125</name>
    <name evidence="4" type="ORF">IC627_22935</name>
    <name evidence="1" type="ORF">PDPUS_3_00047</name>
</gene>
<dbReference type="Proteomes" id="UP000516656">
    <property type="component" value="Plasmid unnamed2"/>
</dbReference>
<evidence type="ECO:0008006" key="7">
    <source>
        <dbReference type="Google" id="ProtNLM"/>
    </source>
</evidence>
<protein>
    <recommendedName>
        <fullName evidence="7">Lipoprotein</fullName>
    </recommendedName>
</protein>